<evidence type="ECO:0000313" key="10">
    <source>
        <dbReference type="Proteomes" id="UP001516023"/>
    </source>
</evidence>
<dbReference type="PANTHER" id="PTHR13600:SF21">
    <property type="entry name" value="LEUCINE CARBOXYL METHYLTRANSFERASE 1"/>
    <property type="match status" value="1"/>
</dbReference>
<evidence type="ECO:0000256" key="3">
    <source>
        <dbReference type="ARBA" id="ARBA00012834"/>
    </source>
</evidence>
<dbReference type="AlphaFoldDB" id="A0ABD3NTP8"/>
<comment type="similarity">
    <text evidence="2">Belongs to the methyltransferase superfamily. LCMT family.</text>
</comment>
<keyword evidence="6" id="KW-0949">S-adenosyl-L-methionine</keyword>
<sequence>MSSISDIFQNHDRAIIGTADRAILAKLSCVEKGYYDDPFLRPMSRGAIGSEASTARRGAGTASSMMEPIIRKGTHARVLAIDRAISAFLSLPLKSSRNNAKVTRQIVVLGSGRDTTYLRHRFEHLKNLHSNNTRTKDGAAEDSEQYVRWYEVDHPSVIRQKVTDWLPCCMPRGFVCESIPVPHGGENIQIDGPYESYVVSISGSNGGNDSLHGINTQTSNYHLIGFDLRDPPSNLFEILSHPQHGYDKSIPTFFILECVVMYLPEDASRELLRHLAESVNATEEHCNEDSFVAVAVYDPVPCGDRFGEVMIHNLQNAGIVGRRRQHHSQSSPLSENRKKQEHDRLPILSLESTRTVAEQLAKLIQCGFDTAVGCDMMEAYDHGIISMDDKRHAARCEMLDELEEFTLLMRHYCFMVGVKCSNRFKASTTLADVSQTMMKEDGGATTCVGFDLCSIGKNSPIGFQEGHCISVHK</sequence>
<evidence type="ECO:0000313" key="9">
    <source>
        <dbReference type="EMBL" id="KAL3779027.1"/>
    </source>
</evidence>
<evidence type="ECO:0000256" key="8">
    <source>
        <dbReference type="SAM" id="MobiDB-lite"/>
    </source>
</evidence>
<reference evidence="9 10" key="1">
    <citation type="journal article" date="2020" name="G3 (Bethesda)">
        <title>Improved Reference Genome for Cyclotella cryptica CCMP332, a Model for Cell Wall Morphogenesis, Salinity Adaptation, and Lipid Production in Diatoms (Bacillariophyta).</title>
        <authorList>
            <person name="Roberts W.R."/>
            <person name="Downey K.M."/>
            <person name="Ruck E.C."/>
            <person name="Traller J.C."/>
            <person name="Alverson A.J."/>
        </authorList>
    </citation>
    <scope>NUCLEOTIDE SEQUENCE [LARGE SCALE GENOMIC DNA]</scope>
    <source>
        <strain evidence="9 10">CCMP332</strain>
    </source>
</reference>
<dbReference type="EC" id="2.1.1.233" evidence="3"/>
<evidence type="ECO:0000256" key="4">
    <source>
        <dbReference type="ARBA" id="ARBA00022603"/>
    </source>
</evidence>
<keyword evidence="5" id="KW-0808">Transferase</keyword>
<comment type="caution">
    <text evidence="9">The sequence shown here is derived from an EMBL/GenBank/DDBJ whole genome shotgun (WGS) entry which is preliminary data.</text>
</comment>
<feature type="compositionally biased region" description="Basic and acidic residues" evidence="8">
    <location>
        <begin position="335"/>
        <end position="345"/>
    </location>
</feature>
<comment type="catalytic activity">
    <reaction evidence="1">
        <text>[phosphatase 2A protein]-C-terminal L-leucine + S-adenosyl-L-methionine = [phosphatase 2A protein]-C-terminal L-leucine methyl ester + S-adenosyl-L-homocysteine</text>
        <dbReference type="Rhea" id="RHEA:48544"/>
        <dbReference type="Rhea" id="RHEA-COMP:12134"/>
        <dbReference type="Rhea" id="RHEA-COMP:12135"/>
        <dbReference type="ChEBI" id="CHEBI:57856"/>
        <dbReference type="ChEBI" id="CHEBI:59789"/>
        <dbReference type="ChEBI" id="CHEBI:90516"/>
        <dbReference type="ChEBI" id="CHEBI:90517"/>
        <dbReference type="EC" id="2.1.1.233"/>
    </reaction>
</comment>
<dbReference type="Pfam" id="PF04072">
    <property type="entry name" value="LCM"/>
    <property type="match status" value="2"/>
</dbReference>
<dbReference type="PANTHER" id="PTHR13600">
    <property type="entry name" value="LEUCINE CARBOXYL METHYLTRANSFERASE"/>
    <property type="match status" value="1"/>
</dbReference>
<dbReference type="InterPro" id="IPR007213">
    <property type="entry name" value="Ppm1/Ppm2/Tcmp"/>
</dbReference>
<evidence type="ECO:0000256" key="2">
    <source>
        <dbReference type="ARBA" id="ARBA00010703"/>
    </source>
</evidence>
<dbReference type="Gene3D" id="3.40.50.150">
    <property type="entry name" value="Vaccinia Virus protein VP39"/>
    <property type="match status" value="1"/>
</dbReference>
<evidence type="ECO:0000256" key="1">
    <source>
        <dbReference type="ARBA" id="ARBA00000724"/>
    </source>
</evidence>
<dbReference type="GO" id="GO:0018423">
    <property type="term" value="F:protein C-terminal leucine carboxyl O-methyltransferase activity"/>
    <property type="evidence" value="ECO:0007669"/>
    <property type="project" value="UniProtKB-EC"/>
</dbReference>
<keyword evidence="10" id="KW-1185">Reference proteome</keyword>
<dbReference type="Proteomes" id="UP001516023">
    <property type="component" value="Unassembled WGS sequence"/>
</dbReference>
<evidence type="ECO:0000256" key="6">
    <source>
        <dbReference type="ARBA" id="ARBA00022691"/>
    </source>
</evidence>
<dbReference type="EMBL" id="JABMIG020000408">
    <property type="protein sequence ID" value="KAL3779027.1"/>
    <property type="molecule type" value="Genomic_DNA"/>
</dbReference>
<evidence type="ECO:0000256" key="5">
    <source>
        <dbReference type="ARBA" id="ARBA00022679"/>
    </source>
</evidence>
<dbReference type="InterPro" id="IPR029063">
    <property type="entry name" value="SAM-dependent_MTases_sf"/>
</dbReference>
<gene>
    <name evidence="9" type="ORF">HJC23_011466</name>
</gene>
<dbReference type="SUPFAM" id="SSF53335">
    <property type="entry name" value="S-adenosyl-L-methionine-dependent methyltransferases"/>
    <property type="match status" value="2"/>
</dbReference>
<dbReference type="GO" id="GO:0032259">
    <property type="term" value="P:methylation"/>
    <property type="evidence" value="ECO:0007669"/>
    <property type="project" value="UniProtKB-KW"/>
</dbReference>
<evidence type="ECO:0000256" key="7">
    <source>
        <dbReference type="ARBA" id="ARBA00032526"/>
    </source>
</evidence>
<protein>
    <recommendedName>
        <fullName evidence="3">[phosphatase 2A protein]-leucine-carboxy methyltransferase</fullName>
        <ecNumber evidence="3">2.1.1.233</ecNumber>
    </recommendedName>
    <alternativeName>
        <fullName evidence="7">[Phosphatase 2A protein]-leucine-carboxy methyltransferase 1</fullName>
    </alternativeName>
</protein>
<keyword evidence="4" id="KW-0489">Methyltransferase</keyword>
<accession>A0ABD3NTP8</accession>
<proteinExistence type="inferred from homology"/>
<feature type="region of interest" description="Disordered" evidence="8">
    <location>
        <begin position="320"/>
        <end position="345"/>
    </location>
</feature>
<dbReference type="InterPro" id="IPR016651">
    <property type="entry name" value="LCMT1"/>
</dbReference>
<organism evidence="9 10">
    <name type="scientific">Cyclotella cryptica</name>
    <dbReference type="NCBI Taxonomy" id="29204"/>
    <lineage>
        <taxon>Eukaryota</taxon>
        <taxon>Sar</taxon>
        <taxon>Stramenopiles</taxon>
        <taxon>Ochrophyta</taxon>
        <taxon>Bacillariophyta</taxon>
        <taxon>Coscinodiscophyceae</taxon>
        <taxon>Thalassiosirophycidae</taxon>
        <taxon>Stephanodiscales</taxon>
        <taxon>Stephanodiscaceae</taxon>
        <taxon>Cyclotella</taxon>
    </lineage>
</organism>
<name>A0ABD3NTP8_9STRA</name>